<feature type="region of interest" description="Disordered" evidence="1">
    <location>
        <begin position="1"/>
        <end position="322"/>
    </location>
</feature>
<evidence type="ECO:0000313" key="3">
    <source>
        <dbReference type="Proteomes" id="UP001172155"/>
    </source>
</evidence>
<sequence length="361" mass="39035">MENDQFGGRTDDDLFADDYESVPVEEQTPIITPAEPPTQTQQHNLSTPTLDANTTHAPVESAVDVPTPPPQKHRSLAQSRHARPEKAPRSNNTNHSNNINHSNNTNQNTNNKSHGKPKPTPSTAPPTIDDASTAPEQDGASGTASTTAPTTTPKAPASSTSKYVSTNTASAVSEARLGSGANPRTKPSEAELAEKMDRMRIVNAEKTRRFEQAQKDETAHAAVMARSAEEQKKRRAEEAVKRRVAEEDKRRLEEVRAKNRQRKGGRELFDADGDRGQSRHGGQLDADSWVSLRDKQKQAKAAAPKSEEFPALPSAKDKAPKPVDTTVAAVGLGKLPELDSPFSPLGRWDEEVNAADAKGSS</sequence>
<feature type="compositionally biased region" description="Low complexity" evidence="1">
    <location>
        <begin position="139"/>
        <end position="162"/>
    </location>
</feature>
<evidence type="ECO:0000313" key="2">
    <source>
        <dbReference type="EMBL" id="KAK0742793.1"/>
    </source>
</evidence>
<keyword evidence="3" id="KW-1185">Reference proteome</keyword>
<dbReference type="AlphaFoldDB" id="A0AA40ENW8"/>
<dbReference type="Proteomes" id="UP001172155">
    <property type="component" value="Unassembled WGS sequence"/>
</dbReference>
<feature type="compositionally biased region" description="Low complexity" evidence="1">
    <location>
        <begin position="90"/>
        <end position="112"/>
    </location>
</feature>
<feature type="compositionally biased region" description="Polar residues" evidence="1">
    <location>
        <begin position="37"/>
        <end position="56"/>
    </location>
</feature>
<gene>
    <name evidence="2" type="ORF">B0T18DRAFT_170227</name>
</gene>
<proteinExistence type="predicted"/>
<name>A0AA40ENW8_9PEZI</name>
<protein>
    <submittedName>
        <fullName evidence="2">Uncharacterized protein</fullName>
    </submittedName>
</protein>
<feature type="region of interest" description="Disordered" evidence="1">
    <location>
        <begin position="335"/>
        <end position="361"/>
    </location>
</feature>
<reference evidence="2" key="1">
    <citation type="submission" date="2023-06" db="EMBL/GenBank/DDBJ databases">
        <title>Genome-scale phylogeny and comparative genomics of the fungal order Sordariales.</title>
        <authorList>
            <consortium name="Lawrence Berkeley National Laboratory"/>
            <person name="Hensen N."/>
            <person name="Bonometti L."/>
            <person name="Westerberg I."/>
            <person name="Brannstrom I.O."/>
            <person name="Guillou S."/>
            <person name="Cros-Aarteil S."/>
            <person name="Calhoun S."/>
            <person name="Haridas S."/>
            <person name="Kuo A."/>
            <person name="Mondo S."/>
            <person name="Pangilinan J."/>
            <person name="Riley R."/>
            <person name="LaButti K."/>
            <person name="Andreopoulos B."/>
            <person name="Lipzen A."/>
            <person name="Chen C."/>
            <person name="Yanf M."/>
            <person name="Daum C."/>
            <person name="Ng V."/>
            <person name="Clum A."/>
            <person name="Steindorff A."/>
            <person name="Ohm R."/>
            <person name="Martin F."/>
            <person name="Silar P."/>
            <person name="Natvig D."/>
            <person name="Lalanne C."/>
            <person name="Gautier V."/>
            <person name="Ament-velasquez S.L."/>
            <person name="Kruys A."/>
            <person name="Hutchinson M.I."/>
            <person name="Powell A.J."/>
            <person name="Barry K."/>
            <person name="Miller A.N."/>
            <person name="Grigoriev I.V."/>
            <person name="Debuchy R."/>
            <person name="Gladieux P."/>
            <person name="Thoren M.H."/>
            <person name="Johannesson H."/>
        </authorList>
    </citation>
    <scope>NUCLEOTIDE SEQUENCE</scope>
    <source>
        <strain evidence="2">SMH3187-1</strain>
    </source>
</reference>
<feature type="compositionally biased region" description="Basic residues" evidence="1">
    <location>
        <begin position="71"/>
        <end position="81"/>
    </location>
</feature>
<comment type="caution">
    <text evidence="2">The sequence shown here is derived from an EMBL/GenBank/DDBJ whole genome shotgun (WGS) entry which is preliminary data.</text>
</comment>
<feature type="compositionally biased region" description="Basic and acidic residues" evidence="1">
    <location>
        <begin position="227"/>
        <end position="257"/>
    </location>
</feature>
<organism evidence="2 3">
    <name type="scientific">Schizothecium vesticola</name>
    <dbReference type="NCBI Taxonomy" id="314040"/>
    <lineage>
        <taxon>Eukaryota</taxon>
        <taxon>Fungi</taxon>
        <taxon>Dikarya</taxon>
        <taxon>Ascomycota</taxon>
        <taxon>Pezizomycotina</taxon>
        <taxon>Sordariomycetes</taxon>
        <taxon>Sordariomycetidae</taxon>
        <taxon>Sordariales</taxon>
        <taxon>Schizotheciaceae</taxon>
        <taxon>Schizothecium</taxon>
    </lineage>
</organism>
<feature type="compositionally biased region" description="Basic and acidic residues" evidence="1">
    <location>
        <begin position="264"/>
        <end position="277"/>
    </location>
</feature>
<dbReference type="EMBL" id="JAUKUD010000005">
    <property type="protein sequence ID" value="KAK0742793.1"/>
    <property type="molecule type" value="Genomic_DNA"/>
</dbReference>
<evidence type="ECO:0000256" key="1">
    <source>
        <dbReference type="SAM" id="MobiDB-lite"/>
    </source>
</evidence>
<accession>A0AA40ENW8</accession>
<feature type="compositionally biased region" description="Basic and acidic residues" evidence="1">
    <location>
        <begin position="186"/>
        <end position="219"/>
    </location>
</feature>